<protein>
    <submittedName>
        <fullName evidence="2">Beta-fimbriae major subunit</fullName>
    </submittedName>
</protein>
<gene>
    <name evidence="2" type="ORF">Z042_13880</name>
</gene>
<feature type="signal peptide" evidence="1">
    <location>
        <begin position="1"/>
        <end position="22"/>
    </location>
</feature>
<dbReference type="STRING" id="1441930.Z042_13880"/>
<evidence type="ECO:0000313" key="2">
    <source>
        <dbReference type="EMBL" id="AHG20592.1"/>
    </source>
</evidence>
<evidence type="ECO:0000313" key="3">
    <source>
        <dbReference type="Proteomes" id="UP000019030"/>
    </source>
</evidence>
<dbReference type="AlphaFoldDB" id="W0LE94"/>
<evidence type="ECO:0000256" key="1">
    <source>
        <dbReference type="SAM" id="SignalP"/>
    </source>
</evidence>
<reference evidence="2 3" key="1">
    <citation type="submission" date="2014-01" db="EMBL/GenBank/DDBJ databases">
        <title>Isolation of Serratia multitudinisentens RB-25 from Ex-Landfill site.</title>
        <authorList>
            <person name="Robson E.H.J."/>
        </authorList>
    </citation>
    <scope>NUCLEOTIDE SEQUENCE [LARGE SCALE GENOMIC DNA]</scope>
    <source>
        <strain evidence="2 3">RB-25</strain>
    </source>
</reference>
<keyword evidence="3" id="KW-1185">Reference proteome</keyword>
<reference evidence="2 3" key="2">
    <citation type="submission" date="2015-03" db="EMBL/GenBank/DDBJ databases">
        <authorList>
            <person name="Chan K.-G."/>
        </authorList>
    </citation>
    <scope>NUCLEOTIDE SEQUENCE [LARGE SCALE GENOMIC DNA]</scope>
    <source>
        <strain evidence="2 3">RB-25</strain>
    </source>
</reference>
<dbReference type="OrthoDB" id="6479507at2"/>
<keyword evidence="1" id="KW-0732">Signal</keyword>
<sequence length="211" mass="21787">MKKHIFTVTALSTLLTIAQAQATAPTAELKVIGELTVPTCTVAAADDAIYDFGKLSSTMIKPAATTALTPMTKTWTITCDAETYLNFSPEDNRGSSASTVAATNFGMGMVNSTGKIGYYTAQMRNATVDGVASSLFTSPSATFTPAATANITTGQRSGWATATASTQRSGKVFVADITVSPVLASSATMNGAITDDTSIDGSMTLKFAYGI</sequence>
<dbReference type="RefSeq" id="WP_024913751.1">
    <property type="nucleotide sequence ID" value="NZ_CP007044.2"/>
</dbReference>
<dbReference type="KEGG" id="sfo:Z042_13880"/>
<dbReference type="EMBL" id="CP007044">
    <property type="protein sequence ID" value="AHG20592.1"/>
    <property type="molecule type" value="Genomic_DNA"/>
</dbReference>
<dbReference type="Pfam" id="PF06551">
    <property type="entry name" value="DUF1120"/>
    <property type="match status" value="1"/>
</dbReference>
<accession>W0LE94</accession>
<dbReference type="PATRIC" id="fig|1441930.4.peg.2753"/>
<dbReference type="eggNOG" id="COG3539">
    <property type="taxonomic scope" value="Bacteria"/>
</dbReference>
<dbReference type="Proteomes" id="UP000019030">
    <property type="component" value="Chromosome"/>
</dbReference>
<organism evidence="2 3">
    <name type="scientific">Chania multitudinisentens RB-25</name>
    <dbReference type="NCBI Taxonomy" id="1441930"/>
    <lineage>
        <taxon>Bacteria</taxon>
        <taxon>Pseudomonadati</taxon>
        <taxon>Pseudomonadota</taxon>
        <taxon>Gammaproteobacteria</taxon>
        <taxon>Enterobacterales</taxon>
        <taxon>Yersiniaceae</taxon>
        <taxon>Chania</taxon>
    </lineage>
</organism>
<feature type="chain" id="PRO_5004792032" evidence="1">
    <location>
        <begin position="23"/>
        <end position="211"/>
    </location>
</feature>
<dbReference type="HOGENOM" id="CLU_093407_2_0_6"/>
<dbReference type="InterPro" id="IPR010546">
    <property type="entry name" value="DUF1120"/>
</dbReference>
<proteinExistence type="predicted"/>
<name>W0LE94_9GAMM</name>